<reference evidence="1 2" key="1">
    <citation type="submission" date="2018-10" db="EMBL/GenBank/DDBJ databases">
        <title>Sequencing the genomes of 1000 actinobacteria strains.</title>
        <authorList>
            <person name="Klenk H.-P."/>
        </authorList>
    </citation>
    <scope>NUCLEOTIDE SEQUENCE [LARGE SCALE GENOMIC DNA]</scope>
    <source>
        <strain evidence="1 2">DSM 43911</strain>
    </source>
</reference>
<sequence length="83" mass="8888">MAAEFKFVVDGIELSDDQRAAIAQAVAAAGTVALNEAVRPGQAYVEIGAVNLRKWELIGKRVLLGQLAEEFGEKAQGIVDFSR</sequence>
<protein>
    <submittedName>
        <fullName evidence="1">Uncharacterized protein</fullName>
    </submittedName>
</protein>
<dbReference type="EMBL" id="RBXR01000001">
    <property type="protein sequence ID" value="RKT66842.1"/>
    <property type="molecule type" value="Genomic_DNA"/>
</dbReference>
<gene>
    <name evidence="1" type="ORF">DFJ66_0006</name>
</gene>
<proteinExistence type="predicted"/>
<dbReference type="AlphaFoldDB" id="A0A495WYP8"/>
<evidence type="ECO:0000313" key="1">
    <source>
        <dbReference type="EMBL" id="RKT66842.1"/>
    </source>
</evidence>
<dbReference type="OrthoDB" id="3385481at2"/>
<keyword evidence="2" id="KW-1185">Reference proteome</keyword>
<accession>A0A495WYP8</accession>
<evidence type="ECO:0000313" key="2">
    <source>
        <dbReference type="Proteomes" id="UP000272729"/>
    </source>
</evidence>
<name>A0A495WYP8_9PSEU</name>
<dbReference type="Proteomes" id="UP000272729">
    <property type="component" value="Unassembled WGS sequence"/>
</dbReference>
<organism evidence="1 2">
    <name type="scientific">Saccharothrix variisporea</name>
    <dbReference type="NCBI Taxonomy" id="543527"/>
    <lineage>
        <taxon>Bacteria</taxon>
        <taxon>Bacillati</taxon>
        <taxon>Actinomycetota</taxon>
        <taxon>Actinomycetes</taxon>
        <taxon>Pseudonocardiales</taxon>
        <taxon>Pseudonocardiaceae</taxon>
        <taxon>Saccharothrix</taxon>
    </lineage>
</organism>
<comment type="caution">
    <text evidence="1">The sequence shown here is derived from an EMBL/GenBank/DDBJ whole genome shotgun (WGS) entry which is preliminary data.</text>
</comment>
<dbReference type="RefSeq" id="WP_147459128.1">
    <property type="nucleotide sequence ID" value="NZ_JBIUBA010000011.1"/>
</dbReference>